<dbReference type="InterPro" id="IPR006656">
    <property type="entry name" value="Mopterin_OxRdtase"/>
</dbReference>
<protein>
    <submittedName>
        <fullName evidence="11">Tetrathionate reductase subunit A</fullName>
    </submittedName>
</protein>
<dbReference type="SUPFAM" id="SSF50692">
    <property type="entry name" value="ADC-like"/>
    <property type="match status" value="1"/>
</dbReference>
<organism evidence="11 12">
    <name type="scientific">Seleniivibrio woodruffii</name>
    <dbReference type="NCBI Taxonomy" id="1078050"/>
    <lineage>
        <taxon>Bacteria</taxon>
        <taxon>Pseudomonadati</taxon>
        <taxon>Deferribacterota</taxon>
        <taxon>Deferribacteres</taxon>
        <taxon>Deferribacterales</taxon>
        <taxon>Geovibrionaceae</taxon>
        <taxon>Seleniivibrio</taxon>
    </lineage>
</organism>
<dbReference type="AlphaFoldDB" id="A0A4R1K308"/>
<evidence type="ECO:0000313" key="11">
    <source>
        <dbReference type="EMBL" id="TCK58412.1"/>
    </source>
</evidence>
<keyword evidence="12" id="KW-1185">Reference proteome</keyword>
<dbReference type="EMBL" id="SMGG01000007">
    <property type="protein sequence ID" value="TCK58412.1"/>
    <property type="molecule type" value="Genomic_DNA"/>
</dbReference>
<evidence type="ECO:0000256" key="9">
    <source>
        <dbReference type="SAM" id="SignalP"/>
    </source>
</evidence>
<feature type="signal peptide" evidence="9">
    <location>
        <begin position="1"/>
        <end position="29"/>
    </location>
</feature>
<dbReference type="GO" id="GO:0043546">
    <property type="term" value="F:molybdopterin cofactor binding"/>
    <property type="evidence" value="ECO:0007669"/>
    <property type="project" value="InterPro"/>
</dbReference>
<dbReference type="Gene3D" id="3.40.228.10">
    <property type="entry name" value="Dimethylsulfoxide Reductase, domain 2"/>
    <property type="match status" value="1"/>
</dbReference>
<keyword evidence="5 9" id="KW-0732">Signal</keyword>
<dbReference type="PANTHER" id="PTHR43742:SF9">
    <property type="entry name" value="TETRATHIONATE REDUCTASE SUBUNIT A"/>
    <property type="match status" value="1"/>
</dbReference>
<reference evidence="11 12" key="1">
    <citation type="submission" date="2019-03" db="EMBL/GenBank/DDBJ databases">
        <title>Genomic Encyclopedia of Type Strains, Phase IV (KMG-IV): sequencing the most valuable type-strain genomes for metagenomic binning, comparative biology and taxonomic classification.</title>
        <authorList>
            <person name="Goeker M."/>
        </authorList>
    </citation>
    <scope>NUCLEOTIDE SEQUENCE [LARGE SCALE GENOMIC DNA]</scope>
    <source>
        <strain evidence="11 12">DSM 24984</strain>
    </source>
</reference>
<dbReference type="Gene3D" id="2.40.40.20">
    <property type="match status" value="1"/>
</dbReference>
<proteinExistence type="inferred from homology"/>
<dbReference type="GO" id="GO:0046872">
    <property type="term" value="F:metal ion binding"/>
    <property type="evidence" value="ECO:0007669"/>
    <property type="project" value="UniProtKB-KW"/>
</dbReference>
<dbReference type="PANTHER" id="PTHR43742">
    <property type="entry name" value="TRIMETHYLAMINE-N-OXIDE REDUCTASE"/>
    <property type="match status" value="1"/>
</dbReference>
<evidence type="ECO:0000256" key="1">
    <source>
        <dbReference type="ARBA" id="ARBA00010312"/>
    </source>
</evidence>
<dbReference type="Pfam" id="PF00384">
    <property type="entry name" value="Molybdopterin"/>
    <property type="match status" value="1"/>
</dbReference>
<dbReference type="GO" id="GO:0016491">
    <property type="term" value="F:oxidoreductase activity"/>
    <property type="evidence" value="ECO:0007669"/>
    <property type="project" value="UniProtKB-KW"/>
</dbReference>
<dbReference type="GO" id="GO:0051539">
    <property type="term" value="F:4 iron, 4 sulfur cluster binding"/>
    <property type="evidence" value="ECO:0007669"/>
    <property type="project" value="UniProtKB-KW"/>
</dbReference>
<dbReference type="InterPro" id="IPR009010">
    <property type="entry name" value="Asp_de-COase-like_dom_sf"/>
</dbReference>
<evidence type="ECO:0000256" key="7">
    <source>
        <dbReference type="ARBA" id="ARBA00023004"/>
    </source>
</evidence>
<evidence type="ECO:0000259" key="10">
    <source>
        <dbReference type="PROSITE" id="PS51669"/>
    </source>
</evidence>
<evidence type="ECO:0000256" key="8">
    <source>
        <dbReference type="ARBA" id="ARBA00023014"/>
    </source>
</evidence>
<dbReference type="PROSITE" id="PS51318">
    <property type="entry name" value="TAT"/>
    <property type="match status" value="1"/>
</dbReference>
<evidence type="ECO:0000256" key="5">
    <source>
        <dbReference type="ARBA" id="ARBA00022729"/>
    </source>
</evidence>
<comment type="caution">
    <text evidence="11">The sequence shown here is derived from an EMBL/GenBank/DDBJ whole genome shotgun (WGS) entry which is preliminary data.</text>
</comment>
<dbReference type="InterPro" id="IPR006963">
    <property type="entry name" value="Mopterin_OxRdtase_4Fe-4S_dom"/>
</dbReference>
<evidence type="ECO:0000313" key="12">
    <source>
        <dbReference type="Proteomes" id="UP000294614"/>
    </source>
</evidence>
<dbReference type="PROSITE" id="PS51669">
    <property type="entry name" value="4FE4S_MOW_BIS_MGD"/>
    <property type="match status" value="1"/>
</dbReference>
<evidence type="ECO:0000256" key="3">
    <source>
        <dbReference type="ARBA" id="ARBA00022505"/>
    </source>
</evidence>
<dbReference type="InterPro" id="IPR019546">
    <property type="entry name" value="TAT_signal_bac_arc"/>
</dbReference>
<dbReference type="OrthoDB" id="9803192at2"/>
<feature type="chain" id="PRO_5020208407" evidence="9">
    <location>
        <begin position="30"/>
        <end position="1013"/>
    </location>
</feature>
<accession>A0A4R1K308</accession>
<dbReference type="RefSeq" id="WP_132874581.1">
    <property type="nucleotide sequence ID" value="NZ_SMGG01000007.1"/>
</dbReference>
<dbReference type="InterPro" id="IPR050612">
    <property type="entry name" value="Prok_Mopterin_Oxidored"/>
</dbReference>
<dbReference type="Gene3D" id="3.30.200.210">
    <property type="match status" value="1"/>
</dbReference>
<dbReference type="InterPro" id="IPR006657">
    <property type="entry name" value="MoPterin_dinucl-bd_dom"/>
</dbReference>
<keyword evidence="7" id="KW-0408">Iron</keyword>
<sequence length="1013" mass="110860">MSGKDKELKMSRRSFVKNAAAMAAGAAGAAVVGFSSPEAEASEKFTSPRDVQDIAETLKDKNVKVVHSVCLGCNARCGTRVLTKDGRLIGNYGNPYHPYNTRFAPIAYDMPVKESLLHSGSVCGKSKESRNYAYNPYRLIKPLKRSGPRGSGKFEPIEWEQMIKEIAEGGALFEHIGEKRMIEGVKALNSDKLIDAGAPELGTVRNGFIFIGGRDQNARKEFSDRFVKGALGSCNRIGHTDICGIGFRMGNWIMSNKKEVEFKADPVNSEFIAVFGANIYEALQPGINTYGATVANRNSKGEVRFIIVDPRATNASVHSEDWIAVQPTRDGALAMGMLRWIIDNNRYNGAFLAAPNTEAASKAGFACFTNASYLVITDPAHKNYRKFLRVADINANADEKESKDPVVADSAGMFASALKTEKANLLFSGTVKDSSGKSVSVKSAFVLMREGVFKFTVDEYAEKAGVKTADIVKLADRFTSNGTKSAVTQYHGAGNYIGGTYAAYAVAVLNALVGSVDRKGGYMKAGGGAGKWNTGIYDLALFEGARKPSGPVISREKFAYEKTTEFKKNGYPAKRPWFPMSVGGLCVEAMSGIDQKYPYPCKILMTYFFNPVYSIPGGYRYKETLSDTEKVPLHVSIDITVNESNIFADYIVPDVVYSEGHYGFLTPHAPASRFTGIRTPAVEPVTGKTKDGRHFSEETFLIDLAIASGLPGFGENAIKDKNGNMFPLKKAEDFYLRAISNLADSAKVPEASDEETAFVEKNYPVAGFKNMLSASEWKKVCYALARGGVFNTSYNDVFTGENHKFGIKEILLYSEELALTKNSITGENFSGTLKYVQPVTPKGRNIDEIDKEYPFSVITYKMNVHAQSRTHFHKWSMELFPENYIEMNDKDAATLGIRDMDSVRLISASNKDGITGKVKVTKLVRKGCLGISNHYGHTQMGASDLPISKAREVFYGGKAVAEKDRLIGNKKLGSGLQFNNVARLDEDFGNTPMVDVVGGTPDFSSTRVKVIRL</sequence>
<keyword evidence="4" id="KW-0479">Metal-binding</keyword>
<keyword evidence="6" id="KW-0560">Oxidoreductase</keyword>
<dbReference type="Proteomes" id="UP000294614">
    <property type="component" value="Unassembled WGS sequence"/>
</dbReference>
<dbReference type="NCBIfam" id="TIGR01409">
    <property type="entry name" value="TAT_signal_seq"/>
    <property type="match status" value="1"/>
</dbReference>
<dbReference type="Pfam" id="PF01568">
    <property type="entry name" value="Molydop_binding"/>
    <property type="match status" value="1"/>
</dbReference>
<keyword evidence="2" id="KW-0004">4Fe-4S</keyword>
<gene>
    <name evidence="11" type="ORF">C8D98_2614</name>
</gene>
<name>A0A4R1K308_9BACT</name>
<feature type="domain" description="4Fe-4S Mo/W bis-MGD-type" evidence="10">
    <location>
        <begin position="63"/>
        <end position="137"/>
    </location>
</feature>
<dbReference type="Pfam" id="PF04879">
    <property type="entry name" value="Molybdop_Fe4S4"/>
    <property type="match status" value="1"/>
</dbReference>
<keyword evidence="3" id="KW-0500">Molybdenum</keyword>
<keyword evidence="8" id="KW-0411">Iron-sulfur</keyword>
<evidence type="ECO:0000256" key="4">
    <source>
        <dbReference type="ARBA" id="ARBA00022723"/>
    </source>
</evidence>
<comment type="similarity">
    <text evidence="1">Belongs to the prokaryotic molybdopterin-containing oxidoreductase family.</text>
</comment>
<dbReference type="Gene3D" id="3.40.50.740">
    <property type="match status" value="1"/>
</dbReference>
<evidence type="ECO:0000256" key="6">
    <source>
        <dbReference type="ARBA" id="ARBA00023002"/>
    </source>
</evidence>
<dbReference type="SUPFAM" id="SSF53706">
    <property type="entry name" value="Formate dehydrogenase/DMSO reductase, domains 1-3"/>
    <property type="match status" value="1"/>
</dbReference>
<evidence type="ECO:0000256" key="2">
    <source>
        <dbReference type="ARBA" id="ARBA00022485"/>
    </source>
</evidence>
<dbReference type="SMART" id="SM00926">
    <property type="entry name" value="Molybdop_Fe4S4"/>
    <property type="match status" value="1"/>
</dbReference>
<dbReference type="InterPro" id="IPR006311">
    <property type="entry name" value="TAT_signal"/>
</dbReference>